<dbReference type="EMBL" id="SROY01000003">
    <property type="protein sequence ID" value="TLX21554.1"/>
    <property type="molecule type" value="Genomic_DNA"/>
</dbReference>
<dbReference type="Proteomes" id="UP000308508">
    <property type="component" value="Unassembled WGS sequence"/>
</dbReference>
<organism evidence="2 3">
    <name type="scientific">Thermomonas fusca</name>
    <dbReference type="NCBI Taxonomy" id="215690"/>
    <lineage>
        <taxon>Bacteria</taxon>
        <taxon>Pseudomonadati</taxon>
        <taxon>Pseudomonadota</taxon>
        <taxon>Gammaproteobacteria</taxon>
        <taxon>Lysobacterales</taxon>
        <taxon>Lysobacteraceae</taxon>
        <taxon>Thermomonas</taxon>
    </lineage>
</organism>
<feature type="domain" description="FRG" evidence="1">
    <location>
        <begin position="47"/>
        <end position="159"/>
    </location>
</feature>
<dbReference type="SMART" id="SM00901">
    <property type="entry name" value="FRG"/>
    <property type="match status" value="1"/>
</dbReference>
<keyword evidence="3" id="KW-1185">Reference proteome</keyword>
<accession>A0A5R9PDI0</accession>
<dbReference type="AlphaFoldDB" id="A0A5R9PDI0"/>
<dbReference type="RefSeq" id="WP_138348832.1">
    <property type="nucleotide sequence ID" value="NZ_SROY01000003.1"/>
</dbReference>
<sequence>MREIVGQLTTDLSDHYGELHPSKADAYYISSFTKLVHHVARLSCLNKDHVLLFRGQNNDYLNKTNSSTFYPTIYRGERISKDELELRISALNSASSTLIELLTQDGIEGAPEVKRRKYVQWSILQHYEVCPTPLIDFTQSLRVACSFALDGATTDPFIYVFGLPYLTNRVSLNSEHDLVNVRLLSICPPDALRPYFQEGYLAGTDESPDDYDSKSELDFNRRLIAKFRISRLAKFWSKGFSPIPRSALYPAGDRIAKICGQITASAQSTSSADIGSFLQAWSHLESYLMTVARLSKKRVINTVDAIHAIQSMEILDSSMIERINRLRKLRNHVVHNPLDQKGNSLKEATRDLSDLVAKLQGSQITPYAAP</sequence>
<dbReference type="InterPro" id="IPR014966">
    <property type="entry name" value="FRG-dom"/>
</dbReference>
<evidence type="ECO:0000313" key="2">
    <source>
        <dbReference type="EMBL" id="TLX21554.1"/>
    </source>
</evidence>
<protein>
    <submittedName>
        <fullName evidence="2">FRG domain-containing protein</fullName>
    </submittedName>
</protein>
<dbReference type="Pfam" id="PF08867">
    <property type="entry name" value="FRG"/>
    <property type="match status" value="1"/>
</dbReference>
<evidence type="ECO:0000313" key="3">
    <source>
        <dbReference type="Proteomes" id="UP000308508"/>
    </source>
</evidence>
<evidence type="ECO:0000259" key="1">
    <source>
        <dbReference type="SMART" id="SM00901"/>
    </source>
</evidence>
<gene>
    <name evidence="2" type="ORF">E5S66_08460</name>
</gene>
<name>A0A5R9PDI0_9GAMM</name>
<proteinExistence type="predicted"/>
<comment type="caution">
    <text evidence="2">The sequence shown here is derived from an EMBL/GenBank/DDBJ whole genome shotgun (WGS) entry which is preliminary data.</text>
</comment>
<reference evidence="2 3" key="1">
    <citation type="submission" date="2019-04" db="EMBL/GenBank/DDBJ databases">
        <authorList>
            <person name="Grouzdev D.S."/>
            <person name="Nazina T.N."/>
        </authorList>
    </citation>
    <scope>NUCLEOTIDE SEQUENCE [LARGE SCALE GENOMIC DNA]</scope>
    <source>
        <strain evidence="2 3">SHC 3-19</strain>
    </source>
</reference>